<dbReference type="eggNOG" id="KOG0156">
    <property type="taxonomic scope" value="Eukaryota"/>
</dbReference>
<organism evidence="16 17">
    <name type="scientific">Fomitopsis schrenkii</name>
    <name type="common">Brown rot fungus</name>
    <dbReference type="NCBI Taxonomy" id="2126942"/>
    <lineage>
        <taxon>Eukaryota</taxon>
        <taxon>Fungi</taxon>
        <taxon>Dikarya</taxon>
        <taxon>Basidiomycota</taxon>
        <taxon>Agaricomycotina</taxon>
        <taxon>Agaricomycetes</taxon>
        <taxon>Polyporales</taxon>
        <taxon>Fomitopsis</taxon>
    </lineage>
</organism>
<evidence type="ECO:0000256" key="12">
    <source>
        <dbReference type="ARBA" id="ARBA00023136"/>
    </source>
</evidence>
<keyword evidence="17" id="KW-1185">Reference proteome</keyword>
<dbReference type="Proteomes" id="UP000015241">
    <property type="component" value="Unassembled WGS sequence"/>
</dbReference>
<gene>
    <name evidence="16" type="ORF">FOMPIDRAFT_86667</name>
</gene>
<dbReference type="GO" id="GO:0016705">
    <property type="term" value="F:oxidoreductase activity, acting on paired donors, with incorporation or reduction of molecular oxygen"/>
    <property type="evidence" value="ECO:0007669"/>
    <property type="project" value="InterPro"/>
</dbReference>
<dbReference type="CDD" id="cd11065">
    <property type="entry name" value="CYP64-like"/>
    <property type="match status" value="1"/>
</dbReference>
<dbReference type="InterPro" id="IPR036396">
    <property type="entry name" value="Cyt_P450_sf"/>
</dbReference>
<evidence type="ECO:0000256" key="2">
    <source>
        <dbReference type="ARBA" id="ARBA00004167"/>
    </source>
</evidence>
<feature type="binding site" description="axial binding residue" evidence="13">
    <location>
        <position position="449"/>
    </location>
    <ligand>
        <name>heme</name>
        <dbReference type="ChEBI" id="CHEBI:30413"/>
    </ligand>
    <ligandPart>
        <name>Fe</name>
        <dbReference type="ChEBI" id="CHEBI:18248"/>
    </ligandPart>
</feature>
<dbReference type="InterPro" id="IPR002401">
    <property type="entry name" value="Cyt_P450_E_grp-I"/>
</dbReference>
<evidence type="ECO:0000313" key="16">
    <source>
        <dbReference type="EMBL" id="EPS93955.1"/>
    </source>
</evidence>
<dbReference type="PANTHER" id="PTHR46300:SF7">
    <property type="entry name" value="P450, PUTATIVE (EUROFUNG)-RELATED"/>
    <property type="match status" value="1"/>
</dbReference>
<comment type="subcellular location">
    <subcellularLocation>
        <location evidence="2">Membrane</location>
        <topology evidence="2">Single-pass membrane protein</topology>
    </subcellularLocation>
</comment>
<evidence type="ECO:0000256" key="7">
    <source>
        <dbReference type="ARBA" id="ARBA00022723"/>
    </source>
</evidence>
<protein>
    <recommendedName>
        <fullName evidence="18">Cytochrome P450</fullName>
    </recommendedName>
</protein>
<dbReference type="STRING" id="743788.S8EWF2"/>
<dbReference type="InterPro" id="IPR017972">
    <property type="entry name" value="Cyt_P450_CS"/>
</dbReference>
<dbReference type="HOGENOM" id="CLU_001570_2_3_1"/>
<dbReference type="PRINTS" id="PR00463">
    <property type="entry name" value="EP450I"/>
</dbReference>
<sequence>MLANATDLWDTPALLLLAAACLCLAQLLVWLCLSGRRSLPPGPKGLPLLGNIHQVPQTDQYLTFMDWCSKYGDVVYVEFLGQPAIFLGSARAAVDLFEKRAAKYSSRPHFRYFSDLIGWKKNVALMPYTDQQRRMKKWFERTFIGRSASQDYRQIQRREVRRLLRDLVQHPEGFASHVKRCIASTVLDIAYCHTVDSMEDDSYVQLAEDGLEKALKGSGAGSALVDFLPALLYVPAWVPGMRFKRIAAVAREAVDAMGRVPYDAVKQAMGTAKPSFVSKLIEECSGDGIMALDSEDEIKNSASLLYVGGTDTTMLSTTAFILAMTQHPEIYQKAREEMARVTGNARLPDFEDRPSLPYLECIMKEVFRWCPAAPLAAPHQASEEDVYRGYRIPKGATVFVNIWAITRDPEFYPDPEVFRPERFLHTGKEDGSVVCDPKKIVFGFGKRICPGRYFADDMVWLIAASIVATMDIRKARDARGEEVTPSPKLISGAMTSIEPFVCDIRPHSEKSRSLVLDTIA</sequence>
<keyword evidence="7 13" id="KW-0479">Metal-binding</keyword>
<evidence type="ECO:0000256" key="8">
    <source>
        <dbReference type="ARBA" id="ARBA00022989"/>
    </source>
</evidence>
<evidence type="ECO:0000256" key="5">
    <source>
        <dbReference type="ARBA" id="ARBA00022617"/>
    </source>
</evidence>
<evidence type="ECO:0000256" key="9">
    <source>
        <dbReference type="ARBA" id="ARBA00023002"/>
    </source>
</evidence>
<keyword evidence="9 14" id="KW-0560">Oxidoreductase</keyword>
<evidence type="ECO:0000256" key="3">
    <source>
        <dbReference type="ARBA" id="ARBA00005179"/>
    </source>
</evidence>
<keyword evidence="10 13" id="KW-0408">Iron</keyword>
<name>S8EWF2_FOMSC</name>
<keyword evidence="11 14" id="KW-0503">Monooxygenase</keyword>
<dbReference type="Gene3D" id="1.10.630.10">
    <property type="entry name" value="Cytochrome P450"/>
    <property type="match status" value="1"/>
</dbReference>
<dbReference type="PANTHER" id="PTHR46300">
    <property type="entry name" value="P450, PUTATIVE (EUROFUNG)-RELATED-RELATED"/>
    <property type="match status" value="1"/>
</dbReference>
<evidence type="ECO:0000256" key="10">
    <source>
        <dbReference type="ARBA" id="ARBA00023004"/>
    </source>
</evidence>
<dbReference type="AlphaFoldDB" id="S8EWF2"/>
<dbReference type="GO" id="GO:0004497">
    <property type="term" value="F:monooxygenase activity"/>
    <property type="evidence" value="ECO:0007669"/>
    <property type="project" value="UniProtKB-KW"/>
</dbReference>
<dbReference type="SUPFAM" id="SSF48264">
    <property type="entry name" value="Cytochrome P450"/>
    <property type="match status" value="1"/>
</dbReference>
<evidence type="ECO:0000256" key="1">
    <source>
        <dbReference type="ARBA" id="ARBA00001971"/>
    </source>
</evidence>
<comment type="pathway">
    <text evidence="3">Secondary metabolite biosynthesis.</text>
</comment>
<dbReference type="InterPro" id="IPR001128">
    <property type="entry name" value="Cyt_P450"/>
</dbReference>
<proteinExistence type="inferred from homology"/>
<evidence type="ECO:0000256" key="15">
    <source>
        <dbReference type="SAM" id="Phobius"/>
    </source>
</evidence>
<accession>S8EWF2</accession>
<comment type="cofactor">
    <cofactor evidence="1 13">
        <name>heme</name>
        <dbReference type="ChEBI" id="CHEBI:30413"/>
    </cofactor>
</comment>
<evidence type="ECO:0000256" key="14">
    <source>
        <dbReference type="RuleBase" id="RU000461"/>
    </source>
</evidence>
<dbReference type="GO" id="GO:0020037">
    <property type="term" value="F:heme binding"/>
    <property type="evidence" value="ECO:0007669"/>
    <property type="project" value="InterPro"/>
</dbReference>
<dbReference type="GO" id="GO:0005506">
    <property type="term" value="F:iron ion binding"/>
    <property type="evidence" value="ECO:0007669"/>
    <property type="project" value="InterPro"/>
</dbReference>
<dbReference type="Pfam" id="PF00067">
    <property type="entry name" value="p450"/>
    <property type="match status" value="1"/>
</dbReference>
<keyword evidence="5 13" id="KW-0349">Heme</keyword>
<evidence type="ECO:0000256" key="6">
    <source>
        <dbReference type="ARBA" id="ARBA00022692"/>
    </source>
</evidence>
<keyword evidence="8 15" id="KW-1133">Transmembrane helix</keyword>
<dbReference type="PROSITE" id="PS00086">
    <property type="entry name" value="CYTOCHROME_P450"/>
    <property type="match status" value="1"/>
</dbReference>
<dbReference type="InParanoid" id="S8EWF2"/>
<evidence type="ECO:0000313" key="17">
    <source>
        <dbReference type="Proteomes" id="UP000015241"/>
    </source>
</evidence>
<comment type="similarity">
    <text evidence="4 14">Belongs to the cytochrome P450 family.</text>
</comment>
<reference evidence="16 17" key="1">
    <citation type="journal article" date="2012" name="Science">
        <title>The Paleozoic origin of enzymatic lignin decomposition reconstructed from 31 fungal genomes.</title>
        <authorList>
            <person name="Floudas D."/>
            <person name="Binder M."/>
            <person name="Riley R."/>
            <person name="Barry K."/>
            <person name="Blanchette R.A."/>
            <person name="Henrissat B."/>
            <person name="Martinez A.T."/>
            <person name="Otillar R."/>
            <person name="Spatafora J.W."/>
            <person name="Yadav J.S."/>
            <person name="Aerts A."/>
            <person name="Benoit I."/>
            <person name="Boyd A."/>
            <person name="Carlson A."/>
            <person name="Copeland A."/>
            <person name="Coutinho P.M."/>
            <person name="de Vries R.P."/>
            <person name="Ferreira P."/>
            <person name="Findley K."/>
            <person name="Foster B."/>
            <person name="Gaskell J."/>
            <person name="Glotzer D."/>
            <person name="Gorecki P."/>
            <person name="Heitman J."/>
            <person name="Hesse C."/>
            <person name="Hori C."/>
            <person name="Igarashi K."/>
            <person name="Jurgens J.A."/>
            <person name="Kallen N."/>
            <person name="Kersten P."/>
            <person name="Kohler A."/>
            <person name="Kuees U."/>
            <person name="Kumar T.K.A."/>
            <person name="Kuo A."/>
            <person name="LaButti K."/>
            <person name="Larrondo L.F."/>
            <person name="Lindquist E."/>
            <person name="Ling A."/>
            <person name="Lombard V."/>
            <person name="Lucas S."/>
            <person name="Lundell T."/>
            <person name="Martin R."/>
            <person name="McLaughlin D.J."/>
            <person name="Morgenstern I."/>
            <person name="Morin E."/>
            <person name="Murat C."/>
            <person name="Nagy L.G."/>
            <person name="Nolan M."/>
            <person name="Ohm R.A."/>
            <person name="Patyshakuliyeva A."/>
            <person name="Rokas A."/>
            <person name="Ruiz-Duenas F.J."/>
            <person name="Sabat G."/>
            <person name="Salamov A."/>
            <person name="Samejima M."/>
            <person name="Schmutz J."/>
            <person name="Slot J.C."/>
            <person name="St John F."/>
            <person name="Stenlid J."/>
            <person name="Sun H."/>
            <person name="Sun S."/>
            <person name="Syed K."/>
            <person name="Tsang A."/>
            <person name="Wiebenga A."/>
            <person name="Young D."/>
            <person name="Pisabarro A."/>
            <person name="Eastwood D.C."/>
            <person name="Martin F."/>
            <person name="Cullen D."/>
            <person name="Grigoriev I.V."/>
            <person name="Hibbett D.S."/>
        </authorList>
    </citation>
    <scope>NUCLEOTIDE SEQUENCE</scope>
    <source>
        <strain evidence="17">FP-58527</strain>
    </source>
</reference>
<dbReference type="InterPro" id="IPR050364">
    <property type="entry name" value="Cytochrome_P450_fung"/>
</dbReference>
<evidence type="ECO:0000256" key="4">
    <source>
        <dbReference type="ARBA" id="ARBA00010617"/>
    </source>
</evidence>
<evidence type="ECO:0000256" key="11">
    <source>
        <dbReference type="ARBA" id="ARBA00023033"/>
    </source>
</evidence>
<evidence type="ECO:0008006" key="18">
    <source>
        <dbReference type="Google" id="ProtNLM"/>
    </source>
</evidence>
<keyword evidence="6 15" id="KW-0812">Transmembrane</keyword>
<dbReference type="EMBL" id="KE504250">
    <property type="protein sequence ID" value="EPS93955.1"/>
    <property type="molecule type" value="Genomic_DNA"/>
</dbReference>
<dbReference type="OrthoDB" id="2789670at2759"/>
<evidence type="ECO:0000256" key="13">
    <source>
        <dbReference type="PIRSR" id="PIRSR602401-1"/>
    </source>
</evidence>
<feature type="transmembrane region" description="Helical" evidence="15">
    <location>
        <begin position="12"/>
        <end position="33"/>
    </location>
</feature>
<keyword evidence="12 15" id="KW-0472">Membrane</keyword>
<dbReference type="GO" id="GO:0016020">
    <property type="term" value="C:membrane"/>
    <property type="evidence" value="ECO:0007669"/>
    <property type="project" value="UniProtKB-SubCell"/>
</dbReference>